<dbReference type="SUPFAM" id="SSF54106">
    <property type="entry name" value="LysM domain"/>
    <property type="match status" value="1"/>
</dbReference>
<name>A0A914VSS6_9BILA</name>
<feature type="compositionally biased region" description="Polar residues" evidence="1">
    <location>
        <begin position="87"/>
        <end position="108"/>
    </location>
</feature>
<dbReference type="PANTHER" id="PTHR20932:SF8">
    <property type="entry name" value="LD22649P"/>
    <property type="match status" value="1"/>
</dbReference>
<dbReference type="InterPro" id="IPR045030">
    <property type="entry name" value="LYSM1-4"/>
</dbReference>
<evidence type="ECO:0000313" key="4">
    <source>
        <dbReference type="WBParaSite" id="PSAMB.scaffold239size62642.g3870.t1"/>
    </source>
</evidence>
<dbReference type="InterPro" id="IPR036779">
    <property type="entry name" value="LysM_dom_sf"/>
</dbReference>
<feature type="region of interest" description="Disordered" evidence="1">
    <location>
        <begin position="151"/>
        <end position="189"/>
    </location>
</feature>
<feature type="domain" description="LysM" evidence="2">
    <location>
        <begin position="35"/>
        <end position="79"/>
    </location>
</feature>
<dbReference type="Proteomes" id="UP000887566">
    <property type="component" value="Unplaced"/>
</dbReference>
<accession>A0A914VSS6</accession>
<evidence type="ECO:0000313" key="3">
    <source>
        <dbReference type="Proteomes" id="UP000887566"/>
    </source>
</evidence>
<dbReference type="Pfam" id="PF01476">
    <property type="entry name" value="LysM"/>
    <property type="match status" value="1"/>
</dbReference>
<protein>
    <submittedName>
        <fullName evidence="4">LysM domain-containing protein</fullName>
    </submittedName>
</protein>
<evidence type="ECO:0000259" key="2">
    <source>
        <dbReference type="PROSITE" id="PS51782"/>
    </source>
</evidence>
<feature type="region of interest" description="Disordered" evidence="1">
    <location>
        <begin position="87"/>
        <end position="126"/>
    </location>
</feature>
<organism evidence="3 4">
    <name type="scientific">Plectus sambesii</name>
    <dbReference type="NCBI Taxonomy" id="2011161"/>
    <lineage>
        <taxon>Eukaryota</taxon>
        <taxon>Metazoa</taxon>
        <taxon>Ecdysozoa</taxon>
        <taxon>Nematoda</taxon>
        <taxon>Chromadorea</taxon>
        <taxon>Plectida</taxon>
        <taxon>Plectina</taxon>
        <taxon>Plectoidea</taxon>
        <taxon>Plectidae</taxon>
        <taxon>Plectus</taxon>
    </lineage>
</organism>
<sequence>MEEDETTFLCGFQRARRYGSTATPQQTRPRYTSVIRHQVLPSDTLQGLALKYGSSMMEIKRANKLWSNESLYLKDFLLIPVLNSSETASTSDKGGSSVNGGCSPSPTGSTRSQSVETSESTVESMNDLFSRIDRTIKTTAKNVKRLERESTLDKVDERDGEGEFVSSQSEHSLRHFSFKSSPSPPQVETRRIRHSLEKLQHTHDQFYQL</sequence>
<dbReference type="InterPro" id="IPR018392">
    <property type="entry name" value="LysM"/>
</dbReference>
<dbReference type="CDD" id="cd00118">
    <property type="entry name" value="LysM"/>
    <property type="match status" value="1"/>
</dbReference>
<dbReference type="SMART" id="SM00257">
    <property type="entry name" value="LysM"/>
    <property type="match status" value="1"/>
</dbReference>
<reference evidence="4" key="1">
    <citation type="submission" date="2022-11" db="UniProtKB">
        <authorList>
            <consortium name="WormBaseParasite"/>
        </authorList>
    </citation>
    <scope>IDENTIFICATION</scope>
</reference>
<dbReference type="Gene3D" id="3.10.350.10">
    <property type="entry name" value="LysM domain"/>
    <property type="match status" value="1"/>
</dbReference>
<dbReference type="WBParaSite" id="PSAMB.scaffold239size62642.g3870.t1">
    <property type="protein sequence ID" value="PSAMB.scaffold239size62642.g3870.t1"/>
    <property type="gene ID" value="PSAMB.scaffold239size62642.g3870"/>
</dbReference>
<proteinExistence type="predicted"/>
<dbReference type="AlphaFoldDB" id="A0A914VSS6"/>
<keyword evidence="3" id="KW-1185">Reference proteome</keyword>
<evidence type="ECO:0000256" key="1">
    <source>
        <dbReference type="SAM" id="MobiDB-lite"/>
    </source>
</evidence>
<dbReference type="PANTHER" id="PTHR20932">
    <property type="entry name" value="LYSM AND PUTATIVE PEPTIDOGLYCAN-BINDING DOMAIN-CONTAINING PROTEIN"/>
    <property type="match status" value="1"/>
</dbReference>
<feature type="compositionally biased region" description="Low complexity" evidence="1">
    <location>
        <begin position="109"/>
        <end position="124"/>
    </location>
</feature>
<dbReference type="PROSITE" id="PS51782">
    <property type="entry name" value="LYSM"/>
    <property type="match status" value="1"/>
</dbReference>